<dbReference type="Proteomes" id="UP000594454">
    <property type="component" value="Chromosome 1"/>
</dbReference>
<feature type="signal peptide" evidence="10">
    <location>
        <begin position="1"/>
        <end position="18"/>
    </location>
</feature>
<organism evidence="12 13">
    <name type="scientific">Hermetia illucens</name>
    <name type="common">Black soldier fly</name>
    <dbReference type="NCBI Taxonomy" id="343691"/>
    <lineage>
        <taxon>Eukaryota</taxon>
        <taxon>Metazoa</taxon>
        <taxon>Ecdysozoa</taxon>
        <taxon>Arthropoda</taxon>
        <taxon>Hexapoda</taxon>
        <taxon>Insecta</taxon>
        <taxon>Pterygota</taxon>
        <taxon>Neoptera</taxon>
        <taxon>Endopterygota</taxon>
        <taxon>Diptera</taxon>
        <taxon>Brachycera</taxon>
        <taxon>Stratiomyomorpha</taxon>
        <taxon>Stratiomyidae</taxon>
        <taxon>Hermetiinae</taxon>
        <taxon>Hermetia</taxon>
    </lineage>
</organism>
<sequence length="648" mass="74764">MASIQLVTILSLLATSQAWNFQEVHTRNILDSKANFEDFLMNRTRDIVCALEVHVIHLYFDPCYLRGLADDAIKILSECKSAPLFVRTVGETHRYREIHFVSVHVFIIKQANIENILKSTNSVEKCTRRKMLLRYIFTFFDNTVTSEEVSRLAMYLFKTLWRKQVLNAVAVFKTNTIEVLGYDPFSARGNITIVNLTNVEYKALFQNNVRNLNGLPIRIAMFDDPVRSVPRKDGLGYDGADGYIARTIIDHLNASVQYIYPKDADIYGTYNSGALGDVAAGRADIGFNARYVTLEDASYVEQTNSFERVDLCVVVPKAKRMSMVCSIFNTLSVCAWIAWVAIFCLTIGFFYAIQEIEKKVKNRQAKDVYSFTEIVLLLFQLFFGDALIRLSRLITLRYMLLSWLIFSLLVTSMFVGKLVSSLVLVRYEEDIDHLSELANSSLELGVAFPLLKPMKVALDDHTWNTLEPKIRRLNMDYFDYLRYRPRNSAYVLRTDKAKYFLAQTYDQNAGRPTYHIMDEIVVFEARVYIVTVGSALLGKINSLLSSFYESGLIQYWEGMAEYQAVISGLLVRDEDAYKYGERDHVPDREAEPKVVLSLEHLQCTFYMWFFGIILSVLAFMGEHLYWWWHQRQMARHDSLDILFDGYLP</sequence>
<evidence type="ECO:0000256" key="6">
    <source>
        <dbReference type="ARBA" id="ARBA00023136"/>
    </source>
</evidence>
<evidence type="ECO:0000256" key="5">
    <source>
        <dbReference type="ARBA" id="ARBA00022989"/>
    </source>
</evidence>
<keyword evidence="8" id="KW-0325">Glycoprotein</keyword>
<dbReference type="Gene3D" id="1.10.287.70">
    <property type="match status" value="1"/>
</dbReference>
<dbReference type="InterPro" id="IPR001320">
    <property type="entry name" value="Iontro_rcpt_C"/>
</dbReference>
<keyword evidence="4 9" id="KW-0812">Transmembrane</keyword>
<keyword evidence="10" id="KW-0732">Signal</keyword>
<evidence type="ECO:0000259" key="11">
    <source>
        <dbReference type="Pfam" id="PF00060"/>
    </source>
</evidence>
<evidence type="ECO:0000256" key="1">
    <source>
        <dbReference type="ARBA" id="ARBA00004651"/>
    </source>
</evidence>
<keyword evidence="7" id="KW-0675">Receptor</keyword>
<evidence type="ECO:0000256" key="9">
    <source>
        <dbReference type="SAM" id="Phobius"/>
    </source>
</evidence>
<dbReference type="GO" id="GO:0005886">
    <property type="term" value="C:plasma membrane"/>
    <property type="evidence" value="ECO:0007669"/>
    <property type="project" value="UniProtKB-SubCell"/>
</dbReference>
<evidence type="ECO:0000256" key="3">
    <source>
        <dbReference type="ARBA" id="ARBA00022475"/>
    </source>
</evidence>
<dbReference type="GO" id="GO:0050907">
    <property type="term" value="P:detection of chemical stimulus involved in sensory perception"/>
    <property type="evidence" value="ECO:0007669"/>
    <property type="project" value="UniProtKB-ARBA"/>
</dbReference>
<accession>A0A7R8YM41</accession>
<evidence type="ECO:0000256" key="7">
    <source>
        <dbReference type="ARBA" id="ARBA00023170"/>
    </source>
</evidence>
<feature type="transmembrane region" description="Helical" evidence="9">
    <location>
        <begin position="400"/>
        <end position="425"/>
    </location>
</feature>
<evidence type="ECO:0000256" key="10">
    <source>
        <dbReference type="SAM" id="SignalP"/>
    </source>
</evidence>
<comment type="similarity">
    <text evidence="2">Belongs to the glutamate-gated ion channel (TC 1.A.10.1) family.</text>
</comment>
<keyword evidence="6 9" id="KW-0472">Membrane</keyword>
<dbReference type="InterPro" id="IPR052192">
    <property type="entry name" value="Insect_Ionotropic_Sensory_Rcpt"/>
</dbReference>
<feature type="transmembrane region" description="Helical" evidence="9">
    <location>
        <begin position="327"/>
        <end position="353"/>
    </location>
</feature>
<evidence type="ECO:0000256" key="8">
    <source>
        <dbReference type="ARBA" id="ARBA00023180"/>
    </source>
</evidence>
<protein>
    <recommendedName>
        <fullName evidence="11">Ionotropic glutamate receptor C-terminal domain-containing protein</fullName>
    </recommendedName>
</protein>
<proteinExistence type="inferred from homology"/>
<keyword evidence="3" id="KW-1003">Cell membrane</keyword>
<evidence type="ECO:0000313" key="12">
    <source>
        <dbReference type="EMBL" id="CAD7077082.1"/>
    </source>
</evidence>
<name>A0A7R8YM41_HERIL</name>
<dbReference type="GO" id="GO:0015276">
    <property type="term" value="F:ligand-gated monoatomic ion channel activity"/>
    <property type="evidence" value="ECO:0007669"/>
    <property type="project" value="InterPro"/>
</dbReference>
<reference evidence="12 13" key="1">
    <citation type="submission" date="2020-11" db="EMBL/GenBank/DDBJ databases">
        <authorList>
            <person name="Wallbank WR R."/>
            <person name="Pardo Diaz C."/>
            <person name="Kozak K."/>
            <person name="Martin S."/>
            <person name="Jiggins C."/>
            <person name="Moest M."/>
            <person name="Warren A I."/>
            <person name="Generalovic N T."/>
            <person name="Byers J.R.P. K."/>
            <person name="Montejo-Kovacevich G."/>
            <person name="Yen C E."/>
        </authorList>
    </citation>
    <scope>NUCLEOTIDE SEQUENCE [LARGE SCALE GENOMIC DNA]</scope>
</reference>
<dbReference type="PANTHER" id="PTHR42643:SF31">
    <property type="entry name" value="IONOTROPIC RECEPTOR 68B-RELATED"/>
    <property type="match status" value="1"/>
</dbReference>
<feature type="transmembrane region" description="Helical" evidence="9">
    <location>
        <begin position="605"/>
        <end position="628"/>
    </location>
</feature>
<feature type="transmembrane region" description="Helical" evidence="9">
    <location>
        <begin position="374"/>
        <end position="394"/>
    </location>
</feature>
<dbReference type="Pfam" id="PF00060">
    <property type="entry name" value="Lig_chan"/>
    <property type="match status" value="1"/>
</dbReference>
<dbReference type="EMBL" id="LR899009">
    <property type="protein sequence ID" value="CAD7077082.1"/>
    <property type="molecule type" value="Genomic_DNA"/>
</dbReference>
<evidence type="ECO:0000256" key="2">
    <source>
        <dbReference type="ARBA" id="ARBA00008685"/>
    </source>
</evidence>
<gene>
    <name evidence="12" type="ORF">HERILL_LOCUS457</name>
</gene>
<evidence type="ECO:0000256" key="4">
    <source>
        <dbReference type="ARBA" id="ARBA00022692"/>
    </source>
</evidence>
<dbReference type="SUPFAM" id="SSF53850">
    <property type="entry name" value="Periplasmic binding protein-like II"/>
    <property type="match status" value="1"/>
</dbReference>
<evidence type="ECO:0000313" key="13">
    <source>
        <dbReference type="Proteomes" id="UP000594454"/>
    </source>
</evidence>
<comment type="subcellular location">
    <subcellularLocation>
        <location evidence="1">Cell membrane</location>
        <topology evidence="1">Multi-pass membrane protein</topology>
    </subcellularLocation>
</comment>
<dbReference type="OMA" id="IMRDFHA"/>
<feature type="domain" description="Ionotropic glutamate receptor C-terminal" evidence="11">
    <location>
        <begin position="335"/>
        <end position="612"/>
    </location>
</feature>
<feature type="chain" id="PRO_5031074733" description="Ionotropic glutamate receptor C-terminal domain-containing protein" evidence="10">
    <location>
        <begin position="19"/>
        <end position="648"/>
    </location>
</feature>
<dbReference type="AlphaFoldDB" id="A0A7R8YM41"/>
<dbReference type="PANTHER" id="PTHR42643">
    <property type="entry name" value="IONOTROPIC RECEPTOR 20A-RELATED"/>
    <property type="match status" value="1"/>
</dbReference>
<dbReference type="FunCoup" id="A0A7R8YM41">
    <property type="interactions" value="14"/>
</dbReference>
<keyword evidence="5 9" id="KW-1133">Transmembrane helix</keyword>
<keyword evidence="13" id="KW-1185">Reference proteome</keyword>
<dbReference type="InParanoid" id="A0A7R8YM41"/>
<dbReference type="OrthoDB" id="6353409at2759"/>